<dbReference type="InterPro" id="IPR025161">
    <property type="entry name" value="IS402-like_dom"/>
</dbReference>
<comment type="caution">
    <text evidence="5">The sequence shown here is derived from an EMBL/GenBank/DDBJ whole genome shotgun (WGS) entry which is preliminary data.</text>
</comment>
<proteinExistence type="predicted"/>
<reference evidence="5 8" key="1">
    <citation type="submission" date="2021-12" db="EMBL/GenBank/DDBJ databases">
        <title>Genome sequence of Kibdelosporangium philippinense ATCC 49844.</title>
        <authorList>
            <person name="Fedorov E.A."/>
            <person name="Omeragic M."/>
            <person name="Shalygina K.F."/>
            <person name="Maclea K.S."/>
        </authorList>
    </citation>
    <scope>NUCLEOTIDE SEQUENCE [LARGE SCALE GENOMIC DNA]</scope>
    <source>
        <strain evidence="5 8">ATCC 49844</strain>
    </source>
</reference>
<sequence>MKRVRKGEQPPWIVPDDLWERIEPLLPRWEYALSRPGPKRLPDRLVLQGILFVLHTGIQWEFLPQELGFGSGMTCWRRLAEWNDAGVWQRLHEALLAELNAAGRLDWSRAVIDSSHARAARRGPKSGPSPVDRARPGSKHHVITEGGGIPLAVGLTGGNVNDVTQLLPLVEAIPPVRGRRGRPRRRPDELYADRAYDSAQHRGELRGMGIDPQIAERGREHGSGLGAIRWVVERTIAWYHGMRRLRIRWERRADIHEAFLGLATCVICYRHVKTFC</sequence>
<dbReference type="EMBL" id="JAJVCN010000002">
    <property type="protein sequence ID" value="MCE7006832.1"/>
    <property type="molecule type" value="Genomic_DNA"/>
</dbReference>
<evidence type="ECO:0000313" key="7">
    <source>
        <dbReference type="EMBL" id="MCE7006832.1"/>
    </source>
</evidence>
<dbReference type="PANTHER" id="PTHR30007:SF1">
    <property type="entry name" value="BLR1914 PROTEIN"/>
    <property type="match status" value="1"/>
</dbReference>
<dbReference type="EMBL" id="JAJVCN010000001">
    <property type="protein sequence ID" value="MCE7003548.1"/>
    <property type="molecule type" value="Genomic_DNA"/>
</dbReference>
<keyword evidence="8" id="KW-1185">Reference proteome</keyword>
<evidence type="ECO:0000313" key="5">
    <source>
        <dbReference type="EMBL" id="MCE7002411.1"/>
    </source>
</evidence>
<dbReference type="EMBL" id="JAJVCN010000001">
    <property type="protein sequence ID" value="MCE7002256.1"/>
    <property type="molecule type" value="Genomic_DNA"/>
</dbReference>
<name>A0ABS8Z6Z4_9PSEU</name>
<feature type="domain" description="Transposase IS4-like" evidence="2">
    <location>
        <begin position="110"/>
        <end position="266"/>
    </location>
</feature>
<dbReference type="EMBL" id="JAJVCN010000001">
    <property type="protein sequence ID" value="MCE7002411.1"/>
    <property type="molecule type" value="Genomic_DNA"/>
</dbReference>
<organism evidence="5 8">
    <name type="scientific">Kibdelosporangium philippinense</name>
    <dbReference type="NCBI Taxonomy" id="211113"/>
    <lineage>
        <taxon>Bacteria</taxon>
        <taxon>Bacillati</taxon>
        <taxon>Actinomycetota</taxon>
        <taxon>Actinomycetes</taxon>
        <taxon>Pseudonocardiales</taxon>
        <taxon>Pseudonocardiaceae</taxon>
        <taxon>Kibdelosporangium</taxon>
    </lineage>
</organism>
<dbReference type="Pfam" id="PF01609">
    <property type="entry name" value="DDE_Tnp_1"/>
    <property type="match status" value="1"/>
</dbReference>
<dbReference type="InterPro" id="IPR002559">
    <property type="entry name" value="Transposase_11"/>
</dbReference>
<protein>
    <submittedName>
        <fullName evidence="5">IS5 family transposase</fullName>
    </submittedName>
</protein>
<evidence type="ECO:0000259" key="3">
    <source>
        <dbReference type="Pfam" id="PF13340"/>
    </source>
</evidence>
<evidence type="ECO:0000313" key="6">
    <source>
        <dbReference type="EMBL" id="MCE7003548.1"/>
    </source>
</evidence>
<dbReference type="Proteomes" id="UP001521150">
    <property type="component" value="Unassembled WGS sequence"/>
</dbReference>
<dbReference type="NCBIfam" id="NF033580">
    <property type="entry name" value="transpos_IS5_3"/>
    <property type="match status" value="1"/>
</dbReference>
<dbReference type="PANTHER" id="PTHR30007">
    <property type="entry name" value="PHP DOMAIN PROTEIN"/>
    <property type="match status" value="1"/>
</dbReference>
<feature type="region of interest" description="Disordered" evidence="1">
    <location>
        <begin position="116"/>
        <end position="143"/>
    </location>
</feature>
<evidence type="ECO:0000256" key="1">
    <source>
        <dbReference type="SAM" id="MobiDB-lite"/>
    </source>
</evidence>
<feature type="domain" description="Insertion element IS402-like" evidence="3">
    <location>
        <begin position="15"/>
        <end position="92"/>
    </location>
</feature>
<gene>
    <name evidence="4" type="ORF">LWC34_05350</name>
    <name evidence="5" type="ORF">LWC34_06130</name>
    <name evidence="6" type="ORF">LWC34_12015</name>
    <name evidence="7" type="ORF">LWC34_28990</name>
</gene>
<dbReference type="Pfam" id="PF13340">
    <property type="entry name" value="DUF4096"/>
    <property type="match status" value="1"/>
</dbReference>
<evidence type="ECO:0000259" key="2">
    <source>
        <dbReference type="Pfam" id="PF01609"/>
    </source>
</evidence>
<evidence type="ECO:0000313" key="4">
    <source>
        <dbReference type="EMBL" id="MCE7002256.1"/>
    </source>
</evidence>
<evidence type="ECO:0000313" key="8">
    <source>
        <dbReference type="Proteomes" id="UP001521150"/>
    </source>
</evidence>
<accession>A0ABS8Z6Z4</accession>
<dbReference type="RefSeq" id="WP_233723282.1">
    <property type="nucleotide sequence ID" value="NZ_JAJVCN010000001.1"/>
</dbReference>